<dbReference type="STRING" id="314225.ELI_00140"/>
<keyword evidence="1" id="KW-1133">Transmembrane helix</keyword>
<evidence type="ECO:0000313" key="3">
    <source>
        <dbReference type="Proteomes" id="UP000008808"/>
    </source>
</evidence>
<gene>
    <name evidence="2" type="ordered locus">ELI_00140</name>
</gene>
<keyword evidence="1" id="KW-0812">Transmembrane</keyword>
<accession>Q2NDX1</accession>
<reference evidence="3" key="1">
    <citation type="journal article" date="2009" name="J. Bacteriol.">
        <title>Complete genome sequence of Erythrobacter litoralis HTCC2594.</title>
        <authorList>
            <person name="Oh H.M."/>
            <person name="Giovannoni S.J."/>
            <person name="Ferriera S."/>
            <person name="Johnson J."/>
            <person name="Cho J.C."/>
        </authorList>
    </citation>
    <scope>NUCLEOTIDE SEQUENCE [LARGE SCALE GENOMIC DNA]</scope>
    <source>
        <strain evidence="3">HTCC2594</strain>
    </source>
</reference>
<dbReference type="RefSeq" id="WP_011412998.1">
    <property type="nucleotide sequence ID" value="NC_007722.1"/>
</dbReference>
<evidence type="ECO:0000256" key="1">
    <source>
        <dbReference type="SAM" id="Phobius"/>
    </source>
</evidence>
<proteinExistence type="predicted"/>
<dbReference type="HOGENOM" id="CLU_171854_5_2_5"/>
<organism evidence="2 3">
    <name type="scientific">Erythrobacter litoralis (strain HTCC2594)</name>
    <dbReference type="NCBI Taxonomy" id="314225"/>
    <lineage>
        <taxon>Bacteria</taxon>
        <taxon>Pseudomonadati</taxon>
        <taxon>Pseudomonadota</taxon>
        <taxon>Alphaproteobacteria</taxon>
        <taxon>Sphingomonadales</taxon>
        <taxon>Erythrobacteraceae</taxon>
        <taxon>Erythrobacter/Porphyrobacter group</taxon>
        <taxon>Erythrobacter</taxon>
    </lineage>
</organism>
<keyword evidence="3" id="KW-1185">Reference proteome</keyword>
<protein>
    <recommendedName>
        <fullName evidence="4">Flp family type IVb pilin</fullName>
    </recommendedName>
</protein>
<dbReference type="EMBL" id="CP000157">
    <property type="protein sequence ID" value="ABC62120.1"/>
    <property type="molecule type" value="Genomic_DNA"/>
</dbReference>
<evidence type="ECO:0008006" key="4">
    <source>
        <dbReference type="Google" id="ProtNLM"/>
    </source>
</evidence>
<keyword evidence="1" id="KW-0472">Membrane</keyword>
<feature type="transmembrane region" description="Helical" evidence="1">
    <location>
        <begin position="17"/>
        <end position="35"/>
    </location>
</feature>
<sequence>MFRPLFRDQSGSPATEFALVASIISIAALGAFMALGEQSSNQMTKVETAYAEVN</sequence>
<dbReference type="Proteomes" id="UP000008808">
    <property type="component" value="Chromosome"/>
</dbReference>
<name>Q2NDX1_ERYLH</name>
<dbReference type="AlphaFoldDB" id="Q2NDX1"/>
<evidence type="ECO:0000313" key="2">
    <source>
        <dbReference type="EMBL" id="ABC62120.1"/>
    </source>
</evidence>
<dbReference type="KEGG" id="eli:ELI_00140"/>